<evidence type="ECO:0000256" key="19">
    <source>
        <dbReference type="SAM" id="Coils"/>
    </source>
</evidence>
<dbReference type="GO" id="GO:0070192">
    <property type="term" value="P:chromosome organization involved in meiotic cell cycle"/>
    <property type="evidence" value="ECO:0007669"/>
    <property type="project" value="TreeGrafter"/>
</dbReference>
<keyword evidence="6" id="KW-0158">Chromosome</keyword>
<evidence type="ECO:0000256" key="9">
    <source>
        <dbReference type="ARBA" id="ARBA00022763"/>
    </source>
</evidence>
<evidence type="ECO:0000256" key="14">
    <source>
        <dbReference type="ARBA" id="ARBA00023054"/>
    </source>
</evidence>
<evidence type="ECO:0000256" key="18">
    <source>
        <dbReference type="ARBA" id="ARBA00049360"/>
    </source>
</evidence>
<comment type="similarity">
    <text evidence="4">Belongs to the SMC family. RAD50 subfamily.</text>
</comment>
<evidence type="ECO:0000256" key="11">
    <source>
        <dbReference type="ARBA" id="ARBA00022833"/>
    </source>
</evidence>
<evidence type="ECO:0000256" key="17">
    <source>
        <dbReference type="ARBA" id="ARBA00023254"/>
    </source>
</evidence>
<comment type="subcellular location">
    <subcellularLocation>
        <location evidence="3">Chromosome</location>
    </subcellularLocation>
    <subcellularLocation>
        <location evidence="2">Nucleus</location>
    </subcellularLocation>
</comment>
<evidence type="ECO:0000256" key="8">
    <source>
        <dbReference type="ARBA" id="ARBA00022741"/>
    </source>
</evidence>
<dbReference type="Gene3D" id="3.40.50.300">
    <property type="entry name" value="P-loop containing nucleotide triphosphate hydrolases"/>
    <property type="match status" value="1"/>
</dbReference>
<dbReference type="GO" id="GO:0007004">
    <property type="term" value="P:telomere maintenance via telomerase"/>
    <property type="evidence" value="ECO:0007669"/>
    <property type="project" value="TreeGrafter"/>
</dbReference>
<name>A0A2N9FA19_FAGSY</name>
<keyword evidence="8" id="KW-0547">Nucleotide-binding</keyword>
<keyword evidence="7" id="KW-0479">Metal-binding</keyword>
<dbReference type="GO" id="GO:0006302">
    <property type="term" value="P:double-strand break repair"/>
    <property type="evidence" value="ECO:0007669"/>
    <property type="project" value="TreeGrafter"/>
</dbReference>
<evidence type="ECO:0000256" key="10">
    <source>
        <dbReference type="ARBA" id="ARBA00022801"/>
    </source>
</evidence>
<dbReference type="GO" id="GO:0005524">
    <property type="term" value="F:ATP binding"/>
    <property type="evidence" value="ECO:0007669"/>
    <property type="project" value="UniProtKB-KW"/>
</dbReference>
<feature type="chain" id="PRO_5014731367" description="DNA repair protein RAD50" evidence="20">
    <location>
        <begin position="16"/>
        <end position="840"/>
    </location>
</feature>
<evidence type="ECO:0000313" key="21">
    <source>
        <dbReference type="EMBL" id="SPC84008.1"/>
    </source>
</evidence>
<evidence type="ECO:0000256" key="4">
    <source>
        <dbReference type="ARBA" id="ARBA00009439"/>
    </source>
</evidence>
<sequence length="840" mass="98059">MLLIRFFLLVPLVIRISINNENKVRGSHGCGLWKGIMLGWDSFNVHLRFKVGRGDRVRLWYDSWCGDVPLKDSYPVLFECTSNKAATIRDVLLWVQGRQDWNVTFTRNFNDWEMDLVVSFLNLLQSNIPAMEVEDGLWWKLKKTGRFNTRSYYEALRDPPQVDFPWKSIWRSKALRRASFFIWTAAWNKPTISLFTVLQRVFYGVGSFRAFGIQWVLPGGVADVLRCWWNGLGRHSSDVWNLLREGIAQDQEKTESLKIQMQELDGSIQNIEAKIHHTEATLKDLRKLQDQIATKTVERSTLFKEQQKRYAALAEENEDTDEELKEWKTEFEKRIARLESQISKLEREMNDTETKTSIHNQTINEYIREISKLQTEAEAHMSLKNERDTTIQKVFARHNLGSLPNIPFSNEVSLSLINRIKSRLMDLEKDMQDKKISNENELKTAWDHYMEANDRWKNIEAQKQAKLEIKHLTEALGPLSKEKDKLLNDYNELKAKLNHEYEEQADQKRNYQQEVESLLKINSKIKEEKKAEVDELAREIESLEEGILKIGGVSTFEAELGKLAQERERLLSEGRKERKKALYSVEHRAGESVDHLLLHCEYARELWSFIFCIMGIHWVMPGKVNRCHGTMSVYQSNISKNKIDLKQAQYKDIDKRYFDQLIQLKTTEMANKDLDRYYNALDKALMRFHTMKMEEINKIIRELWQQTYRGQDIDYVSIHSDSEGAGTRSYSYKVVMQTGDAELEMRARCSAGQKVLASLIIRLALAETFCLNCGILALDEPTTNLDGPNAESLAAALLRIMEDRKGQENFQLIVITHDERFAQLIGQRQHAERYYRSRKG</sequence>
<evidence type="ECO:0000256" key="2">
    <source>
        <dbReference type="ARBA" id="ARBA00004123"/>
    </source>
</evidence>
<comment type="cofactor">
    <cofactor evidence="1">
        <name>Zn(2+)</name>
        <dbReference type="ChEBI" id="CHEBI:29105"/>
    </cofactor>
</comment>
<evidence type="ECO:0000256" key="3">
    <source>
        <dbReference type="ARBA" id="ARBA00004286"/>
    </source>
</evidence>
<evidence type="ECO:0000256" key="15">
    <source>
        <dbReference type="ARBA" id="ARBA00023204"/>
    </source>
</evidence>
<evidence type="ECO:0000256" key="12">
    <source>
        <dbReference type="ARBA" id="ARBA00022840"/>
    </source>
</evidence>
<dbReference type="GO" id="GO:0000722">
    <property type="term" value="P:telomere maintenance via recombination"/>
    <property type="evidence" value="ECO:0007669"/>
    <property type="project" value="TreeGrafter"/>
</dbReference>
<evidence type="ECO:0000256" key="16">
    <source>
        <dbReference type="ARBA" id="ARBA00023242"/>
    </source>
</evidence>
<organism evidence="21">
    <name type="scientific">Fagus sylvatica</name>
    <name type="common">Beechnut</name>
    <dbReference type="NCBI Taxonomy" id="28930"/>
    <lineage>
        <taxon>Eukaryota</taxon>
        <taxon>Viridiplantae</taxon>
        <taxon>Streptophyta</taxon>
        <taxon>Embryophyta</taxon>
        <taxon>Tracheophyta</taxon>
        <taxon>Spermatophyta</taxon>
        <taxon>Magnoliopsida</taxon>
        <taxon>eudicotyledons</taxon>
        <taxon>Gunneridae</taxon>
        <taxon>Pentapetalae</taxon>
        <taxon>rosids</taxon>
        <taxon>fabids</taxon>
        <taxon>Fagales</taxon>
        <taxon>Fagaceae</taxon>
        <taxon>Fagus</taxon>
    </lineage>
</organism>
<dbReference type="AlphaFoldDB" id="A0A2N9FA19"/>
<dbReference type="GO" id="GO:0051880">
    <property type="term" value="F:G-quadruplex DNA binding"/>
    <property type="evidence" value="ECO:0007669"/>
    <property type="project" value="TreeGrafter"/>
</dbReference>
<feature type="coiled-coil region" evidence="19">
    <location>
        <begin position="483"/>
        <end position="573"/>
    </location>
</feature>
<protein>
    <recommendedName>
        <fullName evidence="5">DNA repair protein RAD50</fullName>
    </recommendedName>
</protein>
<dbReference type="GO" id="GO:0003691">
    <property type="term" value="F:double-stranded telomeric DNA binding"/>
    <property type="evidence" value="ECO:0007669"/>
    <property type="project" value="TreeGrafter"/>
</dbReference>
<keyword evidence="11" id="KW-0862">Zinc</keyword>
<gene>
    <name evidence="21" type="ORF">FSB_LOCUS11890</name>
</gene>
<feature type="coiled-coil region" evidence="19">
    <location>
        <begin position="254"/>
        <end position="383"/>
    </location>
</feature>
<keyword evidence="13" id="KW-0460">Magnesium</keyword>
<proteinExistence type="inferred from homology"/>
<keyword evidence="10" id="KW-0378">Hydrolase</keyword>
<keyword evidence="16" id="KW-0539">Nucleus</keyword>
<keyword evidence="9" id="KW-0227">DNA damage</keyword>
<keyword evidence="17" id="KW-0469">Meiosis</keyword>
<dbReference type="PANTHER" id="PTHR18867">
    <property type="entry name" value="RAD50"/>
    <property type="match status" value="1"/>
</dbReference>
<keyword evidence="14 19" id="KW-0175">Coiled coil</keyword>
<keyword evidence="15" id="KW-0234">DNA repair</keyword>
<evidence type="ECO:0000256" key="6">
    <source>
        <dbReference type="ARBA" id="ARBA00022454"/>
    </source>
</evidence>
<dbReference type="GO" id="GO:0016787">
    <property type="term" value="F:hydrolase activity"/>
    <property type="evidence" value="ECO:0007669"/>
    <property type="project" value="UniProtKB-KW"/>
</dbReference>
<feature type="signal peptide" evidence="20">
    <location>
        <begin position="1"/>
        <end position="15"/>
    </location>
</feature>
<dbReference type="Gene3D" id="1.10.287.1490">
    <property type="match status" value="1"/>
</dbReference>
<comment type="catalytic activity">
    <reaction evidence="18">
        <text>ATP + H2O = ADP + phosphate + H(+)</text>
        <dbReference type="Rhea" id="RHEA:13065"/>
        <dbReference type="ChEBI" id="CHEBI:15377"/>
        <dbReference type="ChEBI" id="CHEBI:15378"/>
        <dbReference type="ChEBI" id="CHEBI:30616"/>
        <dbReference type="ChEBI" id="CHEBI:43474"/>
        <dbReference type="ChEBI" id="CHEBI:456216"/>
    </reaction>
</comment>
<evidence type="ECO:0000256" key="5">
    <source>
        <dbReference type="ARBA" id="ARBA00017893"/>
    </source>
</evidence>
<dbReference type="Pfam" id="PF13558">
    <property type="entry name" value="SbcC_Walker_B"/>
    <property type="match status" value="1"/>
</dbReference>
<dbReference type="GO" id="GO:0043047">
    <property type="term" value="F:single-stranded telomeric DNA binding"/>
    <property type="evidence" value="ECO:0007669"/>
    <property type="project" value="TreeGrafter"/>
</dbReference>
<dbReference type="PANTHER" id="PTHR18867:SF12">
    <property type="entry name" value="DNA REPAIR PROTEIN RAD50"/>
    <property type="match status" value="1"/>
</dbReference>
<evidence type="ECO:0000256" key="13">
    <source>
        <dbReference type="ARBA" id="ARBA00022842"/>
    </source>
</evidence>
<evidence type="ECO:0000256" key="7">
    <source>
        <dbReference type="ARBA" id="ARBA00022723"/>
    </source>
</evidence>
<keyword evidence="20" id="KW-0732">Signal</keyword>
<dbReference type="GO" id="GO:0000794">
    <property type="term" value="C:condensed nuclear chromosome"/>
    <property type="evidence" value="ECO:0007669"/>
    <property type="project" value="TreeGrafter"/>
</dbReference>
<evidence type="ECO:0000256" key="20">
    <source>
        <dbReference type="SAM" id="SignalP"/>
    </source>
</evidence>
<dbReference type="EMBL" id="OIVN01000680">
    <property type="protein sequence ID" value="SPC84008.1"/>
    <property type="molecule type" value="Genomic_DNA"/>
</dbReference>
<dbReference type="GO" id="GO:0046872">
    <property type="term" value="F:metal ion binding"/>
    <property type="evidence" value="ECO:0007669"/>
    <property type="project" value="UniProtKB-KW"/>
</dbReference>
<dbReference type="FunFam" id="3.40.50.300:FF:000593">
    <property type="entry name" value="DNA repair protein RAD50"/>
    <property type="match status" value="1"/>
</dbReference>
<evidence type="ECO:0000256" key="1">
    <source>
        <dbReference type="ARBA" id="ARBA00001947"/>
    </source>
</evidence>
<reference evidence="21" key="1">
    <citation type="submission" date="2018-02" db="EMBL/GenBank/DDBJ databases">
        <authorList>
            <person name="Cohen D.B."/>
            <person name="Kent A.D."/>
        </authorList>
    </citation>
    <scope>NUCLEOTIDE SEQUENCE</scope>
</reference>
<accession>A0A2N9FA19</accession>
<dbReference type="SUPFAM" id="SSF52540">
    <property type="entry name" value="P-loop containing nucleoside triphosphate hydrolases"/>
    <property type="match status" value="1"/>
</dbReference>
<dbReference type="GO" id="GO:0030870">
    <property type="term" value="C:Mre11 complex"/>
    <property type="evidence" value="ECO:0007669"/>
    <property type="project" value="TreeGrafter"/>
</dbReference>
<dbReference type="InterPro" id="IPR027417">
    <property type="entry name" value="P-loop_NTPase"/>
</dbReference>
<keyword evidence="12" id="KW-0067">ATP-binding</keyword>